<sequence>MNFTKSYTKSSFVYSNPIAFIFLALLTCPLYGQVKPKANLTPSVYHLWHSARLDRVSPDENWASYKVLYENSKDTLFVRNIHNNSTYVFPAGGQGIFTNNSFFVCQSGSQIAIQNLKTGNREMITGIKEFAYSKETDRLIAIRSSKEQGETLIIRSLIKSNSKEIADVRNFKLSPKGHHLLLEIKRHTTNEIALVDLKKINEKKQLAIDTANQFDNFTWQKNGEALAFVSQSGEQEIKSLVYYIIAANKRYELVLAANSYFSNNLSISGRATTPIEISDDLQRITFSLQNKPVISNSKPKSNVEVWNMNDKLTFKKNMNYVNYNLVPPVAMWIPNLDQIIQINSEELPDLMITRNFDYAVLSSPSAYAPQFEQYGPRDFYIKDLKTQQKTLILKKHPYDPRYPNLSPDGKYFVYFKGKDWWVYDISAKTHLNLTISLGESFKGKTDGWVPESAFGNPGWSIGDKEIILYDQYDIWAITPDGKSFRRLTKGRELGITYRIAREPNKVGQNVVFSGLVVDAFDLSKDLFLLARGKDEKTGYYRWNVKTAEQQIIYGNSKVDDLNYNGSRKKIFFSEQKFDLSPRLVSTTHSSTPKVFFESNPQQKDYFWGKSELITYQNSKGVALKGALFYPANYDPKIKYPMVVDIYELKSSNLHKYENPGYETSSINPSVLNSQGYFVFMPDIQLLEGSPGVSATDCVIASTKKVIEKGVVDPSRIGLVGHSLGGYETAFIITQTNLFATAIASGGITDLISFYHTINPYTGEPDMWRFKNQQWNMGGSPYELPELYKANSPIAHVQNVQTPVLLWTGKSDSQVDPHQTMEFYLALRRLGKKGIMLQYPNEGHALLDSENRKDLTNRMLDWFNYFLKDDKSIEWIAKGTAPVPVN</sequence>
<feature type="domain" description="Peptidase S9 prolyl oligopeptidase catalytic" evidence="2">
    <location>
        <begin position="696"/>
        <end position="867"/>
    </location>
</feature>
<name>A0A1W2CVB0_9SPHI</name>
<proteinExistence type="predicted"/>
<dbReference type="Gene3D" id="2.120.10.30">
    <property type="entry name" value="TolB, C-terminal domain"/>
    <property type="match status" value="1"/>
</dbReference>
<organism evidence="3 4">
    <name type="scientific">Pedobacter africanus</name>
    <dbReference type="NCBI Taxonomy" id="151894"/>
    <lineage>
        <taxon>Bacteria</taxon>
        <taxon>Pseudomonadati</taxon>
        <taxon>Bacteroidota</taxon>
        <taxon>Sphingobacteriia</taxon>
        <taxon>Sphingobacteriales</taxon>
        <taxon>Sphingobacteriaceae</taxon>
        <taxon>Pedobacter</taxon>
    </lineage>
</organism>
<dbReference type="GO" id="GO:0004177">
    <property type="term" value="F:aminopeptidase activity"/>
    <property type="evidence" value="ECO:0007669"/>
    <property type="project" value="UniProtKB-KW"/>
</dbReference>
<dbReference type="RefSeq" id="WP_084240035.1">
    <property type="nucleotide sequence ID" value="NZ_FWXT01000002.1"/>
</dbReference>
<evidence type="ECO:0000313" key="4">
    <source>
        <dbReference type="Proteomes" id="UP000192756"/>
    </source>
</evidence>
<dbReference type="OrthoDB" id="9812921at2"/>
<evidence type="ECO:0000256" key="1">
    <source>
        <dbReference type="ARBA" id="ARBA00022801"/>
    </source>
</evidence>
<dbReference type="PANTHER" id="PTHR42776:SF4">
    <property type="entry name" value="ACYLAMINO-ACID-RELEASING ENZYME"/>
    <property type="match status" value="1"/>
</dbReference>
<keyword evidence="1" id="KW-0378">Hydrolase</keyword>
<keyword evidence="3" id="KW-0031">Aminopeptidase</keyword>
<dbReference type="SUPFAM" id="SSF53474">
    <property type="entry name" value="alpha/beta-Hydrolases"/>
    <property type="match status" value="1"/>
</dbReference>
<dbReference type="STRING" id="151894.SAMN04488524_3241"/>
<dbReference type="PANTHER" id="PTHR42776">
    <property type="entry name" value="SERINE PEPTIDASE S9 FAMILY MEMBER"/>
    <property type="match status" value="1"/>
</dbReference>
<reference evidence="4" key="1">
    <citation type="submission" date="2017-04" db="EMBL/GenBank/DDBJ databases">
        <authorList>
            <person name="Varghese N."/>
            <person name="Submissions S."/>
        </authorList>
    </citation>
    <scope>NUCLEOTIDE SEQUENCE [LARGE SCALE GENOMIC DNA]</scope>
    <source>
        <strain evidence="4">DSM 12126</strain>
    </source>
</reference>
<evidence type="ECO:0000313" key="3">
    <source>
        <dbReference type="EMBL" id="SMC88792.1"/>
    </source>
</evidence>
<dbReference type="EMBL" id="FWXT01000002">
    <property type="protein sequence ID" value="SMC88792.1"/>
    <property type="molecule type" value="Genomic_DNA"/>
</dbReference>
<dbReference type="Pfam" id="PF00326">
    <property type="entry name" value="Peptidase_S9"/>
    <property type="match status" value="1"/>
</dbReference>
<dbReference type="InterPro" id="IPR029058">
    <property type="entry name" value="AB_hydrolase_fold"/>
</dbReference>
<dbReference type="GO" id="GO:0006508">
    <property type="term" value="P:proteolysis"/>
    <property type="evidence" value="ECO:0007669"/>
    <property type="project" value="InterPro"/>
</dbReference>
<dbReference type="InterPro" id="IPR011042">
    <property type="entry name" value="6-blade_b-propeller_TolB-like"/>
</dbReference>
<dbReference type="SUPFAM" id="SSF82171">
    <property type="entry name" value="DPP6 N-terminal domain-like"/>
    <property type="match status" value="1"/>
</dbReference>
<dbReference type="GO" id="GO:0004252">
    <property type="term" value="F:serine-type endopeptidase activity"/>
    <property type="evidence" value="ECO:0007669"/>
    <property type="project" value="TreeGrafter"/>
</dbReference>
<dbReference type="Gene3D" id="3.40.50.1820">
    <property type="entry name" value="alpha/beta hydrolase"/>
    <property type="match status" value="1"/>
</dbReference>
<dbReference type="AlphaFoldDB" id="A0A1W2CVB0"/>
<keyword evidence="3" id="KW-0645">Protease</keyword>
<dbReference type="Proteomes" id="UP000192756">
    <property type="component" value="Unassembled WGS sequence"/>
</dbReference>
<accession>A0A1W2CVB0</accession>
<dbReference type="InterPro" id="IPR001375">
    <property type="entry name" value="Peptidase_S9_cat"/>
</dbReference>
<gene>
    <name evidence="3" type="ORF">SAMN04488524_3241</name>
</gene>
<keyword evidence="4" id="KW-1185">Reference proteome</keyword>
<evidence type="ECO:0000259" key="2">
    <source>
        <dbReference type="Pfam" id="PF00326"/>
    </source>
</evidence>
<protein>
    <submittedName>
        <fullName evidence="3">Dipeptidyl aminopeptidase/acylaminoacyl peptidase</fullName>
    </submittedName>
</protein>